<dbReference type="Proteomes" id="UP000297700">
    <property type="component" value="Unassembled WGS sequence"/>
</dbReference>
<evidence type="ECO:0000313" key="1">
    <source>
        <dbReference type="EMBL" id="TFV73712.1"/>
    </source>
</evidence>
<accession>A0A4Y9P2G8</accession>
<comment type="caution">
    <text evidence="1">The sequence shown here is derived from an EMBL/GenBank/DDBJ whole genome shotgun (WGS) entry which is preliminary data.</text>
</comment>
<protein>
    <submittedName>
        <fullName evidence="1">Uncharacterized protein</fullName>
    </submittedName>
</protein>
<dbReference type="AlphaFoldDB" id="A0A4Y9P2G8"/>
<dbReference type="EMBL" id="SPQS01000011">
    <property type="protein sequence ID" value="TFV73712.1"/>
    <property type="molecule type" value="Genomic_DNA"/>
</dbReference>
<proteinExistence type="predicted"/>
<dbReference type="RefSeq" id="WP_135165226.1">
    <property type="nucleotide sequence ID" value="NZ_SPQS01000011.1"/>
</dbReference>
<evidence type="ECO:0000313" key="2">
    <source>
        <dbReference type="Proteomes" id="UP000297700"/>
    </source>
</evidence>
<name>A0A4Y9P2G8_9BRAD</name>
<reference evidence="1 2" key="1">
    <citation type="submission" date="2019-03" db="EMBL/GenBank/DDBJ databases">
        <title>Bradyrhizobium strains diversity.</title>
        <authorList>
            <person name="Urquiaga M.C.O."/>
            <person name="Hungria M."/>
            <person name="Delamuta J.R.M."/>
            <person name="Klepa M.S."/>
        </authorList>
    </citation>
    <scope>NUCLEOTIDE SEQUENCE [LARGE SCALE GENOMIC DNA]</scope>
    <source>
        <strain evidence="1 2">CNPSo 3426</strain>
    </source>
</reference>
<organism evidence="1 2">
    <name type="scientific">Bradyrhizobium frederickii</name>
    <dbReference type="NCBI Taxonomy" id="2560054"/>
    <lineage>
        <taxon>Bacteria</taxon>
        <taxon>Pseudomonadati</taxon>
        <taxon>Pseudomonadota</taxon>
        <taxon>Alphaproteobacteria</taxon>
        <taxon>Hyphomicrobiales</taxon>
        <taxon>Nitrobacteraceae</taxon>
        <taxon>Bradyrhizobium</taxon>
    </lineage>
</organism>
<gene>
    <name evidence="1" type="ORF">E4K64_21135</name>
</gene>
<sequence length="135" mass="14670">MTFNLSLRIAACIFIVALIITTEKRDVFAQTSSSTTPRLTMQGAADPSNSPTARDALGRPCLDVEAAARAHIVNSNLIDHVVSVKNNCSRMIKIKVCYTNSERCTDAAIGSYGRSDVILGTMTGVKIFRYSILQK</sequence>